<evidence type="ECO:0000313" key="1">
    <source>
        <dbReference type="EMBL" id="SHK44291.1"/>
    </source>
</evidence>
<sequence>MIKPRRGKLLIEIDQVVNLSSVGADLDITKTDRSYGTSVKRTNKIY</sequence>
<accession>A0A1M6SHR0</accession>
<evidence type="ECO:0000313" key="2">
    <source>
        <dbReference type="Proteomes" id="UP000184498"/>
    </source>
</evidence>
<name>A0A1M6SHR0_9FLAO</name>
<keyword evidence="2" id="KW-1185">Reference proteome</keyword>
<proteinExistence type="predicted"/>
<organism evidence="1 2">
    <name type="scientific">Epilithonimonas mollis</name>
    <dbReference type="NCBI Taxonomy" id="216903"/>
    <lineage>
        <taxon>Bacteria</taxon>
        <taxon>Pseudomonadati</taxon>
        <taxon>Bacteroidota</taxon>
        <taxon>Flavobacteriia</taxon>
        <taxon>Flavobacteriales</taxon>
        <taxon>Weeksellaceae</taxon>
        <taxon>Chryseobacterium group</taxon>
        <taxon>Epilithonimonas</taxon>
    </lineage>
</organism>
<dbReference type="STRING" id="216903.SAMN05444371_2470"/>
<protein>
    <submittedName>
        <fullName evidence="1">Uncharacterized protein</fullName>
    </submittedName>
</protein>
<gene>
    <name evidence="1" type="ORF">SAMN05444371_2470</name>
</gene>
<dbReference type="Proteomes" id="UP000184498">
    <property type="component" value="Unassembled WGS sequence"/>
</dbReference>
<dbReference type="EMBL" id="FRAM01000002">
    <property type="protein sequence ID" value="SHK44291.1"/>
    <property type="molecule type" value="Genomic_DNA"/>
</dbReference>
<reference evidence="2" key="1">
    <citation type="submission" date="2016-11" db="EMBL/GenBank/DDBJ databases">
        <authorList>
            <person name="Varghese N."/>
            <person name="Submissions S."/>
        </authorList>
    </citation>
    <scope>NUCLEOTIDE SEQUENCE [LARGE SCALE GENOMIC DNA]</scope>
    <source>
        <strain evidence="2">DSM 18016</strain>
    </source>
</reference>
<dbReference type="AlphaFoldDB" id="A0A1M6SHR0"/>